<dbReference type="SUPFAM" id="SSF53756">
    <property type="entry name" value="UDP-Glycosyltransferase/glycogen phosphorylase"/>
    <property type="match status" value="1"/>
</dbReference>
<dbReference type="Pfam" id="PF00534">
    <property type="entry name" value="Glycos_transf_1"/>
    <property type="match status" value="1"/>
</dbReference>
<dbReference type="AlphaFoldDB" id="A0A1M4VHM8"/>
<organism evidence="3 4">
    <name type="scientific">Flavisolibacter ginsengisoli DSM 18119</name>
    <dbReference type="NCBI Taxonomy" id="1121884"/>
    <lineage>
        <taxon>Bacteria</taxon>
        <taxon>Pseudomonadati</taxon>
        <taxon>Bacteroidota</taxon>
        <taxon>Chitinophagia</taxon>
        <taxon>Chitinophagales</taxon>
        <taxon>Chitinophagaceae</taxon>
        <taxon>Flavisolibacter</taxon>
    </lineage>
</organism>
<dbReference type="Gene3D" id="3.40.50.2000">
    <property type="entry name" value="Glycogen Phosphorylase B"/>
    <property type="match status" value="2"/>
</dbReference>
<dbReference type="InterPro" id="IPR001296">
    <property type="entry name" value="Glyco_trans_1"/>
</dbReference>
<keyword evidence="4" id="KW-1185">Reference proteome</keyword>
<proteinExistence type="predicted"/>
<sequence length="409" mass="47028">MDVKQVLYLSYDGMTDPLGQSQVLPYLIGLGKKGYRFTLISFEKPGRYENAKDVIATLCSSNGIEWHPLIYTKSPPIFSTIKDIESLKSKIRSLHKVNRFDIVHCRSYITGITGLWMKRKWGTRLIFDMRGFWADERVDGGLWNIKNPVFASVYRFFKRKEREFLENADHTITLTNTARKEMESWDASEKFAPVEVIPCCVDLNLFDPSTINALQAGTLKSQLQIDDDQKIISYIGSIGTWYLVDEMVEFFSAFLKENINAVFLFVTKDDQEEIRRVFRRKDIPLTALRIVSAERNHVPLYISISDYSIFFIKPAYSKKASSPTKQGEIMAMGIPVICNDQVGDTSIVVEKYDAGMVVKEFSREAYETYVRTLNGKAFNNEAIRRGAKEFFSLDTGVEKYRAVYEKIIH</sequence>
<feature type="domain" description="Glycosyl transferase family 1" evidence="1">
    <location>
        <begin position="219"/>
        <end position="373"/>
    </location>
</feature>
<feature type="domain" description="Glycosyltransferase subfamily 4-like N-terminal" evidence="2">
    <location>
        <begin position="29"/>
        <end position="204"/>
    </location>
</feature>
<dbReference type="EMBL" id="FQUU01000003">
    <property type="protein sequence ID" value="SHE68397.1"/>
    <property type="molecule type" value="Genomic_DNA"/>
</dbReference>
<evidence type="ECO:0000313" key="4">
    <source>
        <dbReference type="Proteomes" id="UP000184048"/>
    </source>
</evidence>
<accession>A0A1M4VHM8</accession>
<dbReference type="Proteomes" id="UP000184048">
    <property type="component" value="Unassembled WGS sequence"/>
</dbReference>
<gene>
    <name evidence="3" type="ORF">SAMN02745131_00859</name>
</gene>
<dbReference type="Pfam" id="PF13439">
    <property type="entry name" value="Glyco_transf_4"/>
    <property type="match status" value="1"/>
</dbReference>
<dbReference type="RefSeq" id="WP_072834007.1">
    <property type="nucleotide sequence ID" value="NZ_FQUU01000003.1"/>
</dbReference>
<evidence type="ECO:0000259" key="2">
    <source>
        <dbReference type="Pfam" id="PF13439"/>
    </source>
</evidence>
<dbReference type="GO" id="GO:0016757">
    <property type="term" value="F:glycosyltransferase activity"/>
    <property type="evidence" value="ECO:0007669"/>
    <property type="project" value="InterPro"/>
</dbReference>
<keyword evidence="3" id="KW-0808">Transferase</keyword>
<dbReference type="OrthoDB" id="1220440at2"/>
<protein>
    <submittedName>
        <fullName evidence="3">Glycosyltransferase involved in cell wall bisynthesis</fullName>
    </submittedName>
</protein>
<evidence type="ECO:0000313" key="3">
    <source>
        <dbReference type="EMBL" id="SHE68397.1"/>
    </source>
</evidence>
<reference evidence="3 4" key="1">
    <citation type="submission" date="2016-11" db="EMBL/GenBank/DDBJ databases">
        <authorList>
            <person name="Jaros S."/>
            <person name="Januszkiewicz K."/>
            <person name="Wedrychowicz H."/>
        </authorList>
    </citation>
    <scope>NUCLEOTIDE SEQUENCE [LARGE SCALE GENOMIC DNA]</scope>
    <source>
        <strain evidence="3 4">DSM 18119</strain>
    </source>
</reference>
<dbReference type="PANTHER" id="PTHR12526">
    <property type="entry name" value="GLYCOSYLTRANSFERASE"/>
    <property type="match status" value="1"/>
</dbReference>
<name>A0A1M4VHM8_9BACT</name>
<dbReference type="STRING" id="1121884.SAMN02745131_00859"/>
<evidence type="ECO:0000259" key="1">
    <source>
        <dbReference type="Pfam" id="PF00534"/>
    </source>
</evidence>
<dbReference type="InterPro" id="IPR028098">
    <property type="entry name" value="Glyco_trans_4-like_N"/>
</dbReference>